<feature type="transmembrane region" description="Helical" evidence="4">
    <location>
        <begin position="241"/>
        <end position="264"/>
    </location>
</feature>
<evidence type="ECO:0000256" key="1">
    <source>
        <dbReference type="ARBA" id="ARBA00005636"/>
    </source>
</evidence>
<keyword evidence="2" id="KW-0689">Ribosomal protein</keyword>
<evidence type="ECO:0000313" key="7">
    <source>
        <dbReference type="Proteomes" id="UP000023152"/>
    </source>
</evidence>
<dbReference type="GO" id="GO:0003723">
    <property type="term" value="F:RNA binding"/>
    <property type="evidence" value="ECO:0007669"/>
    <property type="project" value="TreeGrafter"/>
</dbReference>
<dbReference type="PANTHER" id="PTHR13691:SF16">
    <property type="entry name" value="LARGE RIBOSOMAL SUBUNIT PROTEIN UL2"/>
    <property type="match status" value="1"/>
</dbReference>
<comment type="caution">
    <text evidence="6">The sequence shown here is derived from an EMBL/GenBank/DDBJ whole genome shotgun (WGS) entry which is preliminary data.</text>
</comment>
<feature type="domain" description="Large ribosomal subunit protein uL2 C-terminal" evidence="5">
    <location>
        <begin position="39"/>
        <end position="173"/>
    </location>
</feature>
<keyword evidence="4" id="KW-1133">Transmembrane helix</keyword>
<dbReference type="GO" id="GO:0002181">
    <property type="term" value="P:cytoplasmic translation"/>
    <property type="evidence" value="ECO:0007669"/>
    <property type="project" value="TreeGrafter"/>
</dbReference>
<name>X6P209_RETFI</name>
<gene>
    <name evidence="6" type="ORF">RFI_05012</name>
</gene>
<dbReference type="InterPro" id="IPR002171">
    <property type="entry name" value="Ribosomal_uL2"/>
</dbReference>
<dbReference type="OrthoDB" id="10267824at2759"/>
<evidence type="ECO:0000313" key="6">
    <source>
        <dbReference type="EMBL" id="ETO32104.1"/>
    </source>
</evidence>
<dbReference type="InterPro" id="IPR008991">
    <property type="entry name" value="Translation_prot_SH3-like_sf"/>
</dbReference>
<dbReference type="InterPro" id="IPR022671">
    <property type="entry name" value="Ribosomal_uL2_CS"/>
</dbReference>
<keyword evidence="4" id="KW-0472">Membrane</keyword>
<dbReference type="Gene3D" id="4.10.950.10">
    <property type="entry name" value="Ribosomal protein L2, domain 3"/>
    <property type="match status" value="1"/>
</dbReference>
<keyword evidence="4" id="KW-0812">Transmembrane</keyword>
<dbReference type="GO" id="GO:0003735">
    <property type="term" value="F:structural constituent of ribosome"/>
    <property type="evidence" value="ECO:0007669"/>
    <property type="project" value="InterPro"/>
</dbReference>
<evidence type="ECO:0000259" key="5">
    <source>
        <dbReference type="SMART" id="SM01382"/>
    </source>
</evidence>
<protein>
    <recommendedName>
        <fullName evidence="5">Large ribosomal subunit protein uL2 C-terminal domain-containing protein</fullName>
    </recommendedName>
</protein>
<dbReference type="FunFam" id="2.30.30.30:FF:000006">
    <property type="entry name" value="60S ribosomal protein L8"/>
    <property type="match status" value="1"/>
</dbReference>
<sequence length="322" mass="35861">MALIQFKNPIKYRKQAITIAAPEGMYTGQYVRCGKRAPLAVGNILPVGKCPEGTLICNLESRPGDRGSYIRASGTVGSIIAQTTSGKTVIRLPSGQKKVVKGVCRAMVGVVAGGGRPEKPIMKAGRAYWKAKAKRRGWPKVRGVAMNPVEHPHGGGNHQHVGKPTTVSRKTTAGRKVGLIAARRTGRKLETVTKKLIFGAVSGFFFFFFKQVEFINENRVNSPNKLKLNYKIFQTQISRFIIVHLCAAIEFSLNIYLLITPFLFMRTECKSFRGFMFLLIARKFCSRSNLKKISTYCGTTGQLQILKELIFYTENCLYRTTL</sequence>
<dbReference type="SUPFAM" id="SSF50104">
    <property type="entry name" value="Translation proteins SH3-like domain"/>
    <property type="match status" value="1"/>
</dbReference>
<reference evidence="6 7" key="1">
    <citation type="journal article" date="2013" name="Curr. Biol.">
        <title>The Genome of the Foraminiferan Reticulomyxa filosa.</title>
        <authorList>
            <person name="Glockner G."/>
            <person name="Hulsmann N."/>
            <person name="Schleicher M."/>
            <person name="Noegel A.A."/>
            <person name="Eichinger L."/>
            <person name="Gallinger C."/>
            <person name="Pawlowski J."/>
            <person name="Sierra R."/>
            <person name="Euteneuer U."/>
            <person name="Pillet L."/>
            <person name="Moustafa A."/>
            <person name="Platzer M."/>
            <person name="Groth M."/>
            <person name="Szafranski K."/>
            <person name="Schliwa M."/>
        </authorList>
    </citation>
    <scope>NUCLEOTIDE SEQUENCE [LARGE SCALE GENOMIC DNA]</scope>
</reference>
<keyword evidence="3" id="KW-0687">Ribonucleoprotein</keyword>
<dbReference type="InterPro" id="IPR014726">
    <property type="entry name" value="Ribosomal_uL2_dom3"/>
</dbReference>
<dbReference type="GO" id="GO:0022625">
    <property type="term" value="C:cytosolic large ribosomal subunit"/>
    <property type="evidence" value="ECO:0007669"/>
    <property type="project" value="TreeGrafter"/>
</dbReference>
<dbReference type="InterPro" id="IPR014722">
    <property type="entry name" value="Rib_uL2_dom2"/>
</dbReference>
<dbReference type="Gene3D" id="2.30.30.30">
    <property type="match status" value="1"/>
</dbReference>
<dbReference type="PROSITE" id="PS00467">
    <property type="entry name" value="RIBOSOMAL_L2"/>
    <property type="match status" value="1"/>
</dbReference>
<evidence type="ECO:0000256" key="3">
    <source>
        <dbReference type="ARBA" id="ARBA00023274"/>
    </source>
</evidence>
<keyword evidence="7" id="KW-1185">Reference proteome</keyword>
<dbReference type="Pfam" id="PF03947">
    <property type="entry name" value="Ribosomal_L2_C"/>
    <property type="match status" value="1"/>
</dbReference>
<evidence type="ECO:0000256" key="4">
    <source>
        <dbReference type="SAM" id="Phobius"/>
    </source>
</evidence>
<dbReference type="EMBL" id="ASPP01004485">
    <property type="protein sequence ID" value="ETO32104.1"/>
    <property type="molecule type" value="Genomic_DNA"/>
</dbReference>
<accession>X6P209</accession>
<dbReference type="AlphaFoldDB" id="X6P209"/>
<comment type="similarity">
    <text evidence="1">Belongs to the universal ribosomal protein uL2 family.</text>
</comment>
<organism evidence="6 7">
    <name type="scientific">Reticulomyxa filosa</name>
    <dbReference type="NCBI Taxonomy" id="46433"/>
    <lineage>
        <taxon>Eukaryota</taxon>
        <taxon>Sar</taxon>
        <taxon>Rhizaria</taxon>
        <taxon>Retaria</taxon>
        <taxon>Foraminifera</taxon>
        <taxon>Monothalamids</taxon>
        <taxon>Reticulomyxidae</taxon>
        <taxon>Reticulomyxa</taxon>
    </lineage>
</organism>
<dbReference type="SMART" id="SM01382">
    <property type="entry name" value="Ribosomal_L2_C"/>
    <property type="match status" value="1"/>
</dbReference>
<dbReference type="Proteomes" id="UP000023152">
    <property type="component" value="Unassembled WGS sequence"/>
</dbReference>
<dbReference type="InterPro" id="IPR022669">
    <property type="entry name" value="Ribosomal_uL2_C"/>
</dbReference>
<proteinExistence type="inferred from homology"/>
<evidence type="ECO:0000256" key="2">
    <source>
        <dbReference type="ARBA" id="ARBA00022980"/>
    </source>
</evidence>
<dbReference type="FunFam" id="4.10.950.10:FF:000002">
    <property type="entry name" value="60S ribosomal protein L2"/>
    <property type="match status" value="1"/>
</dbReference>
<dbReference type="PANTHER" id="PTHR13691">
    <property type="entry name" value="RIBOSOMAL PROTEIN L2"/>
    <property type="match status" value="1"/>
</dbReference>